<sequence length="305" mass="32788">MRISTLIPLLSGVSVAVGQYYEARKLTEIQPSNTRFTDLAFRGETGYILLTAVGGTVHQFDSFHQHGGPQTLATVVQQELAGIVELDTDRYGVTAWSQNGDAPTMSLYELDLTEPATAMWPIGSPNRTPVNIKLGGLAAINSHISFQVDTGAALRGINWADGTLFKDPYFDQIQPGTIGIAYRAPNLYVTDAQAGTLKRVKVNEVTGAVFPSTFETLVTSSFLKGCAGIALSHWNEDIFVTNPTLGAILRVNLQTKTVRFVSVNSIVKPVAAEFAPWGGLYVAAQGDNSVGSSVWSVKVPDEPAR</sequence>
<evidence type="ECO:0000313" key="3">
    <source>
        <dbReference type="Proteomes" id="UP000054771"/>
    </source>
</evidence>
<dbReference type="AlphaFoldDB" id="A0A0U5GLM8"/>
<organism evidence="2 3">
    <name type="scientific">Aspergillus calidoustus</name>
    <dbReference type="NCBI Taxonomy" id="454130"/>
    <lineage>
        <taxon>Eukaryota</taxon>
        <taxon>Fungi</taxon>
        <taxon>Dikarya</taxon>
        <taxon>Ascomycota</taxon>
        <taxon>Pezizomycotina</taxon>
        <taxon>Eurotiomycetes</taxon>
        <taxon>Eurotiomycetidae</taxon>
        <taxon>Eurotiales</taxon>
        <taxon>Aspergillaceae</taxon>
        <taxon>Aspergillus</taxon>
        <taxon>Aspergillus subgen. Nidulantes</taxon>
    </lineage>
</organism>
<dbReference type="Gene3D" id="2.120.10.30">
    <property type="entry name" value="TolB, C-terminal domain"/>
    <property type="match status" value="1"/>
</dbReference>
<dbReference type="InterPro" id="IPR011042">
    <property type="entry name" value="6-blade_b-propeller_TolB-like"/>
</dbReference>
<keyword evidence="1" id="KW-0732">Signal</keyword>
<keyword evidence="3" id="KW-1185">Reference proteome</keyword>
<dbReference type="SUPFAM" id="SSF101898">
    <property type="entry name" value="NHL repeat"/>
    <property type="match status" value="1"/>
</dbReference>
<dbReference type="Proteomes" id="UP000054771">
    <property type="component" value="Unassembled WGS sequence"/>
</dbReference>
<evidence type="ECO:0008006" key="4">
    <source>
        <dbReference type="Google" id="ProtNLM"/>
    </source>
</evidence>
<proteinExistence type="predicted"/>
<accession>A0A0U5GLM8</accession>
<evidence type="ECO:0000256" key="1">
    <source>
        <dbReference type="SAM" id="SignalP"/>
    </source>
</evidence>
<reference evidence="3" key="1">
    <citation type="journal article" date="2016" name="Genome Announc.">
        <title>Draft genome sequences of fungus Aspergillus calidoustus.</title>
        <authorList>
            <person name="Horn F."/>
            <person name="Linde J."/>
            <person name="Mattern D.J."/>
            <person name="Walther G."/>
            <person name="Guthke R."/>
            <person name="Scherlach K."/>
            <person name="Martin K."/>
            <person name="Brakhage A.A."/>
            <person name="Petzke L."/>
            <person name="Valiante V."/>
        </authorList>
    </citation>
    <scope>NUCLEOTIDE SEQUENCE [LARGE SCALE GENOMIC DNA]</scope>
    <source>
        <strain evidence="3">SF006504</strain>
    </source>
</reference>
<name>A0A0U5GLM8_ASPCI</name>
<dbReference type="STRING" id="454130.A0A0U5GLM8"/>
<feature type="chain" id="PRO_5006858002" description="SMP-30/Gluconolactonase/LRE-like region domain-containing protein" evidence="1">
    <location>
        <begin position="19"/>
        <end position="305"/>
    </location>
</feature>
<evidence type="ECO:0000313" key="2">
    <source>
        <dbReference type="EMBL" id="CEN59987.1"/>
    </source>
</evidence>
<dbReference type="EMBL" id="CDMC01000002">
    <property type="protein sequence ID" value="CEN59987.1"/>
    <property type="molecule type" value="Genomic_DNA"/>
</dbReference>
<gene>
    <name evidence="2" type="ORF">ASPCAL02428</name>
</gene>
<feature type="signal peptide" evidence="1">
    <location>
        <begin position="1"/>
        <end position="18"/>
    </location>
</feature>
<protein>
    <recommendedName>
        <fullName evidence="4">SMP-30/Gluconolactonase/LRE-like region domain-containing protein</fullName>
    </recommendedName>
</protein>